<keyword evidence="4 5" id="KW-0539">Nucleus</keyword>
<proteinExistence type="predicted"/>
<evidence type="ECO:0000256" key="2">
    <source>
        <dbReference type="ARBA" id="ARBA00023125"/>
    </source>
</evidence>
<dbReference type="InterPro" id="IPR001766">
    <property type="entry name" value="Fork_head_dom"/>
</dbReference>
<dbReference type="GO" id="GO:0005634">
    <property type="term" value="C:nucleus"/>
    <property type="evidence" value="ECO:0007669"/>
    <property type="project" value="UniProtKB-SubCell"/>
</dbReference>
<feature type="compositionally biased region" description="Low complexity" evidence="6">
    <location>
        <begin position="32"/>
        <end position="65"/>
    </location>
</feature>
<dbReference type="CDD" id="cd20024">
    <property type="entry name" value="FH_FOXJ2-like"/>
    <property type="match status" value="1"/>
</dbReference>
<evidence type="ECO:0000256" key="3">
    <source>
        <dbReference type="ARBA" id="ARBA00023163"/>
    </source>
</evidence>
<feature type="domain" description="Fork-head" evidence="7">
    <location>
        <begin position="153"/>
        <end position="248"/>
    </location>
</feature>
<dbReference type="PANTHER" id="PTHR46078">
    <property type="entry name" value="FORKHEAD BOX PROTEIN J2 FAMILY MEMBER"/>
    <property type="match status" value="1"/>
</dbReference>
<dbReference type="FunFam" id="1.10.10.10:FF:000135">
    <property type="entry name" value="forkhead box protein G1"/>
    <property type="match status" value="1"/>
</dbReference>
<evidence type="ECO:0000313" key="8">
    <source>
        <dbReference type="EMBL" id="CAG8519086.1"/>
    </source>
</evidence>
<dbReference type="GO" id="GO:0000978">
    <property type="term" value="F:RNA polymerase II cis-regulatory region sequence-specific DNA binding"/>
    <property type="evidence" value="ECO:0007669"/>
    <property type="project" value="TreeGrafter"/>
</dbReference>
<feature type="region of interest" description="Disordered" evidence="6">
    <location>
        <begin position="237"/>
        <end position="264"/>
    </location>
</feature>
<keyword evidence="3" id="KW-0804">Transcription</keyword>
<dbReference type="AlphaFoldDB" id="A0A9N9A683"/>
<dbReference type="PROSITE" id="PS00658">
    <property type="entry name" value="FORK_HEAD_2"/>
    <property type="match status" value="1"/>
</dbReference>
<dbReference type="OrthoDB" id="5954824at2759"/>
<organism evidence="8 9">
    <name type="scientific">Paraglomus brasilianum</name>
    <dbReference type="NCBI Taxonomy" id="144538"/>
    <lineage>
        <taxon>Eukaryota</taxon>
        <taxon>Fungi</taxon>
        <taxon>Fungi incertae sedis</taxon>
        <taxon>Mucoromycota</taxon>
        <taxon>Glomeromycotina</taxon>
        <taxon>Glomeromycetes</taxon>
        <taxon>Paraglomerales</taxon>
        <taxon>Paraglomeraceae</taxon>
        <taxon>Paraglomus</taxon>
    </lineage>
</organism>
<keyword evidence="9" id="KW-1185">Reference proteome</keyword>
<dbReference type="GO" id="GO:0000981">
    <property type="term" value="F:DNA-binding transcription factor activity, RNA polymerase II-specific"/>
    <property type="evidence" value="ECO:0007669"/>
    <property type="project" value="TreeGrafter"/>
</dbReference>
<dbReference type="SUPFAM" id="SSF46785">
    <property type="entry name" value="Winged helix' DNA-binding domain"/>
    <property type="match status" value="1"/>
</dbReference>
<feature type="DNA-binding region" description="Fork-head" evidence="5">
    <location>
        <begin position="153"/>
        <end position="248"/>
    </location>
</feature>
<dbReference type="PANTHER" id="PTHR46078:SF2">
    <property type="entry name" value="FORK-HEAD DOMAIN-CONTAINING PROTEIN"/>
    <property type="match status" value="1"/>
</dbReference>
<dbReference type="PROSITE" id="PS00657">
    <property type="entry name" value="FORK_HEAD_1"/>
    <property type="match status" value="1"/>
</dbReference>
<evidence type="ECO:0000256" key="6">
    <source>
        <dbReference type="SAM" id="MobiDB-lite"/>
    </source>
</evidence>
<accession>A0A9N9A683</accession>
<sequence>MTELDSTANLVVSPADWNLRINPRGYPSYATHSHLSQQASQLQHHQQSQSQQTQRQSTSPNSPQQVHPYRHNMLPPLSVPMSQTNTNATPTAVNGLSPNSDTKASTPASTCNSQIDAFSNTTASKKMSTSTTPVTSPTKNPQDLVVETHIQGKPPYSYATLITYAITNSRNKQLTLNEIYNWVMDSYPYYKTAGTGWKNSIRHNLSLNKTFVRVPRPINEPGKGSYWTVDFRAAEAEQQHRSRSRNNRSSSDPTPFRPDTWPYDTSRRFREPITSVPDVSRPSYLGVVNDYNSMAANMAGYRRLTTPRYHRGVGQSYLPSTGINDTTLAQSTMPYTTGAGIGNLTAVANYDLPYDTNSIHSHTTSHVDTHTFSTYGTNPIYQSPIATTHAEAANGVSHSGFTSHVNSMHSPTVNEYDNFYHPPS</sequence>
<gene>
    <name evidence="8" type="ORF">PBRASI_LOCUS3527</name>
</gene>
<evidence type="ECO:0000259" key="7">
    <source>
        <dbReference type="PROSITE" id="PS50039"/>
    </source>
</evidence>
<feature type="compositionally biased region" description="Polar residues" evidence="6">
    <location>
        <begin position="80"/>
        <end position="113"/>
    </location>
</feature>
<comment type="caution">
    <text evidence="8">The sequence shown here is derived from an EMBL/GenBank/DDBJ whole genome shotgun (WGS) entry which is preliminary data.</text>
</comment>
<dbReference type="InterPro" id="IPR045912">
    <property type="entry name" value="FOXJ2/3-like"/>
</dbReference>
<dbReference type="SMART" id="SM00339">
    <property type="entry name" value="FH"/>
    <property type="match status" value="1"/>
</dbReference>
<keyword evidence="2 5" id="KW-0238">DNA-binding</keyword>
<evidence type="ECO:0000256" key="5">
    <source>
        <dbReference type="PROSITE-ProRule" id="PRU00089"/>
    </source>
</evidence>
<evidence type="ECO:0000313" key="9">
    <source>
        <dbReference type="Proteomes" id="UP000789739"/>
    </source>
</evidence>
<dbReference type="Pfam" id="PF00250">
    <property type="entry name" value="Forkhead"/>
    <property type="match status" value="1"/>
</dbReference>
<keyword evidence="1" id="KW-0805">Transcription regulation</keyword>
<dbReference type="InterPro" id="IPR018122">
    <property type="entry name" value="TF_fork_head_CS_1"/>
</dbReference>
<dbReference type="PRINTS" id="PR00053">
    <property type="entry name" value="FORKHEAD"/>
</dbReference>
<dbReference type="PROSITE" id="PS50039">
    <property type="entry name" value="FORK_HEAD_3"/>
    <property type="match status" value="1"/>
</dbReference>
<evidence type="ECO:0000256" key="1">
    <source>
        <dbReference type="ARBA" id="ARBA00023015"/>
    </source>
</evidence>
<evidence type="ECO:0000256" key="4">
    <source>
        <dbReference type="ARBA" id="ARBA00023242"/>
    </source>
</evidence>
<dbReference type="InterPro" id="IPR030456">
    <property type="entry name" value="TF_fork_head_CS_2"/>
</dbReference>
<dbReference type="InterPro" id="IPR036390">
    <property type="entry name" value="WH_DNA-bd_sf"/>
</dbReference>
<dbReference type="Proteomes" id="UP000789739">
    <property type="component" value="Unassembled WGS sequence"/>
</dbReference>
<feature type="region of interest" description="Disordered" evidence="6">
    <location>
        <begin position="28"/>
        <end position="113"/>
    </location>
</feature>
<reference evidence="8" key="1">
    <citation type="submission" date="2021-06" db="EMBL/GenBank/DDBJ databases">
        <authorList>
            <person name="Kallberg Y."/>
            <person name="Tangrot J."/>
            <person name="Rosling A."/>
        </authorList>
    </citation>
    <scope>NUCLEOTIDE SEQUENCE</scope>
    <source>
        <strain evidence="8">BR232B</strain>
    </source>
</reference>
<dbReference type="InterPro" id="IPR036388">
    <property type="entry name" value="WH-like_DNA-bd_sf"/>
</dbReference>
<comment type="subcellular location">
    <subcellularLocation>
        <location evidence="5">Nucleus</location>
    </subcellularLocation>
</comment>
<name>A0A9N9A683_9GLOM</name>
<dbReference type="Gene3D" id="1.10.10.10">
    <property type="entry name" value="Winged helix-like DNA-binding domain superfamily/Winged helix DNA-binding domain"/>
    <property type="match status" value="1"/>
</dbReference>
<dbReference type="EMBL" id="CAJVPI010000322">
    <property type="protein sequence ID" value="CAG8519086.1"/>
    <property type="molecule type" value="Genomic_DNA"/>
</dbReference>
<protein>
    <submittedName>
        <fullName evidence="8">7647_t:CDS:1</fullName>
    </submittedName>
</protein>